<sequence>MSQVASVPLLQALPADTSLASLSGGAEADALLLLYTDRKQLLAHHLVHGSPAQNLVEAYGKVDRGFDADARLLPCDAAPGGKLIVACTGSLAGDVDDVRRFADTAAKALQRAREAGCQHPVVAVADPPTLPHYERYLEVTLLSLLHESYIPLQTREARANKPEAATLTGLSVLPSAGGQSIDAAVATVAALEQGRRIARDLGGSDPERMAPPRFADYVVEAMAPVADRLSVEVIDDPAVLAREFPLLAAVARCSLAVPRHHPRVVRLEYRSPEPTQVKEHLYLVGKGITYDTGGADVKAGGHMRGMSRDKCGAAGVAGFMRTVAELQPRHLNVTAYLALVRNSIGADSYVSDEVIEARSGVRVIVGNTDAEGRMVMTDLLCKCREEVLATRARAGGAAAAPAASLFTVATLTGHVIRAYGHYGAAVPNGPAYAESKVPQRLLEAGEHWGDPFELSRLRREDMDMGRARCNMGDIISSNSAPSTMTSRGHMFPAGFMIIASGLERHGLDQADPDQRIAYTHLDIAGSAE</sequence>
<dbReference type="SUPFAM" id="SSF53187">
    <property type="entry name" value="Zn-dependent exopeptidases"/>
    <property type="match status" value="1"/>
</dbReference>
<dbReference type="EMBL" id="KZ991364">
    <property type="protein sequence ID" value="RKP23049.1"/>
    <property type="molecule type" value="Genomic_DNA"/>
</dbReference>
<organism evidence="6 7">
    <name type="scientific">Syncephalis pseudoplumigaleata</name>
    <dbReference type="NCBI Taxonomy" id="1712513"/>
    <lineage>
        <taxon>Eukaryota</taxon>
        <taxon>Fungi</taxon>
        <taxon>Fungi incertae sedis</taxon>
        <taxon>Zoopagomycota</taxon>
        <taxon>Zoopagomycotina</taxon>
        <taxon>Zoopagomycetes</taxon>
        <taxon>Zoopagales</taxon>
        <taxon>Piptocephalidaceae</taxon>
        <taxon>Syncephalis</taxon>
    </lineage>
</organism>
<keyword evidence="3" id="KW-0645">Protease</keyword>
<evidence type="ECO:0000313" key="7">
    <source>
        <dbReference type="Proteomes" id="UP000278143"/>
    </source>
</evidence>
<dbReference type="PRINTS" id="PR00481">
    <property type="entry name" value="LAMNOPPTDASE"/>
</dbReference>
<keyword evidence="4" id="KW-0378">Hydrolase</keyword>
<dbReference type="GO" id="GO:0070006">
    <property type="term" value="F:metalloaminopeptidase activity"/>
    <property type="evidence" value="ECO:0007669"/>
    <property type="project" value="InterPro"/>
</dbReference>
<feature type="domain" description="Cytosol aminopeptidase" evidence="5">
    <location>
        <begin position="367"/>
        <end position="374"/>
    </location>
</feature>
<evidence type="ECO:0000256" key="3">
    <source>
        <dbReference type="ARBA" id="ARBA00022670"/>
    </source>
</evidence>
<protein>
    <recommendedName>
        <fullName evidence="5">Cytosol aminopeptidase domain-containing protein</fullName>
    </recommendedName>
</protein>
<dbReference type="Pfam" id="PF00883">
    <property type="entry name" value="Peptidase_M17"/>
    <property type="match status" value="1"/>
</dbReference>
<comment type="similarity">
    <text evidence="1">Belongs to the peptidase M17 family.</text>
</comment>
<dbReference type="Gene3D" id="3.40.630.10">
    <property type="entry name" value="Zn peptidases"/>
    <property type="match status" value="1"/>
</dbReference>
<evidence type="ECO:0000256" key="1">
    <source>
        <dbReference type="ARBA" id="ARBA00009528"/>
    </source>
</evidence>
<dbReference type="GO" id="GO:0005737">
    <property type="term" value="C:cytoplasm"/>
    <property type="evidence" value="ECO:0007669"/>
    <property type="project" value="InterPro"/>
</dbReference>
<evidence type="ECO:0000313" key="6">
    <source>
        <dbReference type="EMBL" id="RKP23049.1"/>
    </source>
</evidence>
<dbReference type="AlphaFoldDB" id="A0A4V1J0X2"/>
<dbReference type="PANTHER" id="PTHR11963:SF48">
    <property type="entry name" value="DIPEPTIDASE B, ISOFORM A"/>
    <property type="match status" value="1"/>
</dbReference>
<proteinExistence type="inferred from homology"/>
<dbReference type="OrthoDB" id="412814at2759"/>
<dbReference type="PANTHER" id="PTHR11963">
    <property type="entry name" value="LEUCINE AMINOPEPTIDASE-RELATED"/>
    <property type="match status" value="1"/>
</dbReference>
<feature type="non-terminal residue" evidence="6">
    <location>
        <position position="528"/>
    </location>
</feature>
<keyword evidence="2" id="KW-0031">Aminopeptidase</keyword>
<evidence type="ECO:0000259" key="5">
    <source>
        <dbReference type="PROSITE" id="PS00631"/>
    </source>
</evidence>
<dbReference type="InterPro" id="IPR011356">
    <property type="entry name" value="Leucine_aapep/pepB"/>
</dbReference>
<dbReference type="Proteomes" id="UP000278143">
    <property type="component" value="Unassembled WGS sequence"/>
</dbReference>
<dbReference type="PROSITE" id="PS00631">
    <property type="entry name" value="CYTOSOL_AP"/>
    <property type="match status" value="1"/>
</dbReference>
<keyword evidence="7" id="KW-1185">Reference proteome</keyword>
<accession>A0A4V1J0X2</accession>
<name>A0A4V1J0X2_9FUNG</name>
<gene>
    <name evidence="6" type="ORF">SYNPS1DRAFT_19216</name>
</gene>
<dbReference type="GO" id="GO:0030145">
    <property type="term" value="F:manganese ion binding"/>
    <property type="evidence" value="ECO:0007669"/>
    <property type="project" value="InterPro"/>
</dbReference>
<dbReference type="InterPro" id="IPR000819">
    <property type="entry name" value="Peptidase_M17_C"/>
</dbReference>
<evidence type="ECO:0000256" key="2">
    <source>
        <dbReference type="ARBA" id="ARBA00022438"/>
    </source>
</evidence>
<dbReference type="GO" id="GO:0006508">
    <property type="term" value="P:proteolysis"/>
    <property type="evidence" value="ECO:0007669"/>
    <property type="project" value="UniProtKB-KW"/>
</dbReference>
<evidence type="ECO:0000256" key="4">
    <source>
        <dbReference type="ARBA" id="ARBA00022801"/>
    </source>
</evidence>
<reference evidence="7" key="1">
    <citation type="journal article" date="2018" name="Nat. Microbiol.">
        <title>Leveraging single-cell genomics to expand the fungal tree of life.</title>
        <authorList>
            <person name="Ahrendt S.R."/>
            <person name="Quandt C.A."/>
            <person name="Ciobanu D."/>
            <person name="Clum A."/>
            <person name="Salamov A."/>
            <person name="Andreopoulos B."/>
            <person name="Cheng J.F."/>
            <person name="Woyke T."/>
            <person name="Pelin A."/>
            <person name="Henrissat B."/>
            <person name="Reynolds N.K."/>
            <person name="Benny G.L."/>
            <person name="Smith M.E."/>
            <person name="James T.Y."/>
            <person name="Grigoriev I.V."/>
        </authorList>
    </citation>
    <scope>NUCLEOTIDE SEQUENCE [LARGE SCALE GENOMIC DNA]</scope>
    <source>
        <strain evidence="7">Benny S71-1</strain>
    </source>
</reference>